<dbReference type="AlphaFoldDB" id="A0A1I7KN01"/>
<name>A0A1I7KN01_9BURK</name>
<accession>A0A1I7KN01</accession>
<dbReference type="Proteomes" id="UP000199391">
    <property type="component" value="Unassembled WGS sequence"/>
</dbReference>
<sequence length="73" mass="8436">MQMDNFAQALYALKRQRIAVERTLGAGTTEECVVASRWVTAWQKLVQARLDQDLASPVQNRRFVDRKTGQYLH</sequence>
<reference evidence="2" key="1">
    <citation type="submission" date="2016-10" db="EMBL/GenBank/DDBJ databases">
        <authorList>
            <person name="Varghese N."/>
            <person name="Submissions S."/>
        </authorList>
    </citation>
    <scope>NUCLEOTIDE SEQUENCE [LARGE SCALE GENOMIC DNA]</scope>
    <source>
        <strain evidence="2">CGMCC 1.11014</strain>
    </source>
</reference>
<dbReference type="EMBL" id="FPBO01000018">
    <property type="protein sequence ID" value="SFU98788.1"/>
    <property type="molecule type" value="Genomic_DNA"/>
</dbReference>
<gene>
    <name evidence="1" type="ORF">SAMN05216552_101829</name>
</gene>
<evidence type="ECO:0000313" key="1">
    <source>
        <dbReference type="EMBL" id="SFU98788.1"/>
    </source>
</evidence>
<organism evidence="1 2">
    <name type="scientific">Pseudoduganella namucuonensis</name>
    <dbReference type="NCBI Taxonomy" id="1035707"/>
    <lineage>
        <taxon>Bacteria</taxon>
        <taxon>Pseudomonadati</taxon>
        <taxon>Pseudomonadota</taxon>
        <taxon>Betaproteobacteria</taxon>
        <taxon>Burkholderiales</taxon>
        <taxon>Oxalobacteraceae</taxon>
        <taxon>Telluria group</taxon>
        <taxon>Pseudoduganella</taxon>
    </lineage>
</organism>
<protein>
    <submittedName>
        <fullName evidence="1">Uncharacterized protein</fullName>
    </submittedName>
</protein>
<proteinExistence type="predicted"/>
<evidence type="ECO:0000313" key="2">
    <source>
        <dbReference type="Proteomes" id="UP000199391"/>
    </source>
</evidence>
<dbReference type="OrthoDB" id="8758921at2"/>
<keyword evidence="2" id="KW-1185">Reference proteome</keyword>